<dbReference type="GeneID" id="70189164"/>
<protein>
    <recommendedName>
        <fullName evidence="1">2EXR domain-containing protein</fullName>
    </recommendedName>
</protein>
<dbReference type="EMBL" id="JAGTJQ010000011">
    <property type="protein sequence ID" value="KAH7018402.1"/>
    <property type="molecule type" value="Genomic_DNA"/>
</dbReference>
<dbReference type="Proteomes" id="UP000756346">
    <property type="component" value="Unassembled WGS sequence"/>
</dbReference>
<dbReference type="AlphaFoldDB" id="A0A9P8XXP5"/>
<evidence type="ECO:0000259" key="1">
    <source>
        <dbReference type="Pfam" id="PF20150"/>
    </source>
</evidence>
<comment type="caution">
    <text evidence="2">The sequence shown here is derived from an EMBL/GenBank/DDBJ whole genome shotgun (WGS) entry which is preliminary data.</text>
</comment>
<dbReference type="PANTHER" id="PTHR35910">
    <property type="entry name" value="2EXR DOMAIN-CONTAINING PROTEIN"/>
    <property type="match status" value="1"/>
</dbReference>
<dbReference type="RefSeq" id="XP_046006669.1">
    <property type="nucleotide sequence ID" value="XM_046159618.1"/>
</dbReference>
<reference evidence="2" key="1">
    <citation type="journal article" date="2021" name="Nat. Commun.">
        <title>Genetic determinants of endophytism in the Arabidopsis root mycobiome.</title>
        <authorList>
            <person name="Mesny F."/>
            <person name="Miyauchi S."/>
            <person name="Thiergart T."/>
            <person name="Pickel B."/>
            <person name="Atanasova L."/>
            <person name="Karlsson M."/>
            <person name="Huettel B."/>
            <person name="Barry K.W."/>
            <person name="Haridas S."/>
            <person name="Chen C."/>
            <person name="Bauer D."/>
            <person name="Andreopoulos W."/>
            <person name="Pangilinan J."/>
            <person name="LaButti K."/>
            <person name="Riley R."/>
            <person name="Lipzen A."/>
            <person name="Clum A."/>
            <person name="Drula E."/>
            <person name="Henrissat B."/>
            <person name="Kohler A."/>
            <person name="Grigoriev I.V."/>
            <person name="Martin F.M."/>
            <person name="Hacquard S."/>
        </authorList>
    </citation>
    <scope>NUCLEOTIDE SEQUENCE</scope>
    <source>
        <strain evidence="2">MPI-CAGE-CH-0230</strain>
    </source>
</reference>
<gene>
    <name evidence="2" type="ORF">B0I36DRAFT_368425</name>
</gene>
<feature type="domain" description="2EXR" evidence="1">
    <location>
        <begin position="6"/>
        <end position="174"/>
    </location>
</feature>
<accession>A0A9P8XXP5</accession>
<evidence type="ECO:0000313" key="2">
    <source>
        <dbReference type="EMBL" id="KAH7018402.1"/>
    </source>
</evidence>
<sequence>MVDPAFHPFSRLPFEIREMIYVASIQPRIVEVKEKAECPGGFFKRFRTTIFPQGFQLDPSIAHFAPGWRHELPLEVDNQTALEDYGFTNSKPTRKPWVPTAECPEIPLNWLIEQPVVAYEFMRRSELFSRAPLPALLHTCRESRNTLQSHGYELAFGTRSSSAMTWFNHKIDTVYLRQIQGAGPHRYSLMGGHF</sequence>
<dbReference type="OrthoDB" id="3513892at2759"/>
<evidence type="ECO:0000313" key="3">
    <source>
        <dbReference type="Proteomes" id="UP000756346"/>
    </source>
</evidence>
<dbReference type="PANTHER" id="PTHR35910:SF6">
    <property type="entry name" value="2EXR DOMAIN-CONTAINING PROTEIN"/>
    <property type="match status" value="1"/>
</dbReference>
<organism evidence="2 3">
    <name type="scientific">Microdochium trichocladiopsis</name>
    <dbReference type="NCBI Taxonomy" id="1682393"/>
    <lineage>
        <taxon>Eukaryota</taxon>
        <taxon>Fungi</taxon>
        <taxon>Dikarya</taxon>
        <taxon>Ascomycota</taxon>
        <taxon>Pezizomycotina</taxon>
        <taxon>Sordariomycetes</taxon>
        <taxon>Xylariomycetidae</taxon>
        <taxon>Xylariales</taxon>
        <taxon>Microdochiaceae</taxon>
        <taxon>Microdochium</taxon>
    </lineage>
</organism>
<keyword evidence="3" id="KW-1185">Reference proteome</keyword>
<proteinExistence type="predicted"/>
<name>A0A9P8XXP5_9PEZI</name>
<dbReference type="Pfam" id="PF20150">
    <property type="entry name" value="2EXR"/>
    <property type="match status" value="1"/>
</dbReference>
<dbReference type="InterPro" id="IPR045518">
    <property type="entry name" value="2EXR"/>
</dbReference>